<dbReference type="EMBL" id="JARGEI010000022">
    <property type="protein sequence ID" value="KAJ8710956.1"/>
    <property type="molecule type" value="Genomic_DNA"/>
</dbReference>
<dbReference type="PANTHER" id="PTHR19303">
    <property type="entry name" value="TRANSPOSON"/>
    <property type="match status" value="1"/>
</dbReference>
<dbReference type="SUPFAM" id="SSF46689">
    <property type="entry name" value="Homeodomain-like"/>
    <property type="match status" value="1"/>
</dbReference>
<sequence>MAPRKPISQRKRQTWCKISMRRAIEDVRSKKMGSLKASKLYKVPRTTLRRLAAKTELPADIATCAKLGRRPTLPEELEKQLVRYVLAMEAKLFGLVRRDVMNLAYQLAVKNNIAHTFSAKNETAGKDWLKSFLERHPELSFRRPTGTSFARAKGFNKENVDHFFDLYEKLMDDYKFPPNRIFNVDETGITVVPSQMPQVLSQKGKRQIGALTSAERGSLITCVMCMSAGGSFVPPMVIFPRKRSHPLLMKGAPPGAIHECHPSGWIQTNLFTKWFQHFIQHVQPAEESPVLLILDGHTSHTRNLELIDLARENHVHLLSIPPHSSHKIQPLDKSFMGPLKKYVSDEIRSWIRNNTRPLTHYDMMEVFGHAYLRAQSGEIAVNGFRGTGIYPVDRNVFKDHDFIDMDNERENYINNQENITPEPTTTSSNESPAIIPSENEPVSIHAASDIEIPVLRDQSKTPPVDSEQIMVPVTMSPQPSTSRDHNFITPFQLSPIPEITPRKTSNRGRKACKSTLLTSSPYKNDLKDSLKKKKEKTNMGKGKKQKGKGKKTKIMDVQISSSEEENESLYEDSSDESPDRRNFSDAKCLYCESLYSMDNRGESWIQCLCCKLWAHEECSGVETDIFFCEFCSSK</sequence>
<dbReference type="GO" id="GO:0005634">
    <property type="term" value="C:nucleus"/>
    <property type="evidence" value="ECO:0007669"/>
    <property type="project" value="UniProtKB-SubCell"/>
</dbReference>
<dbReference type="Pfam" id="PF05225">
    <property type="entry name" value="HTH_psq"/>
    <property type="match status" value="1"/>
</dbReference>
<evidence type="ECO:0000313" key="7">
    <source>
        <dbReference type="Proteomes" id="UP001231518"/>
    </source>
</evidence>
<dbReference type="Proteomes" id="UP001231518">
    <property type="component" value="Chromosome 21"/>
</dbReference>
<feature type="compositionally biased region" description="Basic residues" evidence="4">
    <location>
        <begin position="530"/>
        <end position="552"/>
    </location>
</feature>
<feature type="region of interest" description="Disordered" evidence="4">
    <location>
        <begin position="417"/>
        <end position="436"/>
    </location>
</feature>
<evidence type="ECO:0000259" key="5">
    <source>
        <dbReference type="PROSITE" id="PS51253"/>
    </source>
</evidence>
<reference evidence="6" key="1">
    <citation type="submission" date="2023-03" db="EMBL/GenBank/DDBJ databases">
        <title>Chromosome-level genomes of two armyworms, Mythimna separata and Mythimna loreyi, provide insights into the biosynthesis and reception of sex pheromones.</title>
        <authorList>
            <person name="Zhao H."/>
        </authorList>
    </citation>
    <scope>NUCLEOTIDE SEQUENCE</scope>
    <source>
        <strain evidence="6">BeijingLab</strain>
        <tissue evidence="6">Pupa</tissue>
    </source>
</reference>
<dbReference type="InterPro" id="IPR011011">
    <property type="entry name" value="Znf_FYVE_PHD"/>
</dbReference>
<dbReference type="InterPro" id="IPR006600">
    <property type="entry name" value="HTH_CenpB_DNA-bd_dom"/>
</dbReference>
<proteinExistence type="predicted"/>
<keyword evidence="3" id="KW-0539">Nucleus</keyword>
<comment type="caution">
    <text evidence="6">The sequence shown here is derived from an EMBL/GenBank/DDBJ whole genome shotgun (WGS) entry which is preliminary data.</text>
</comment>
<name>A0AAD8DMY3_MYTSE</name>
<dbReference type="InterPro" id="IPR009057">
    <property type="entry name" value="Homeodomain-like_sf"/>
</dbReference>
<feature type="domain" description="HTH CENPB-type" evidence="5">
    <location>
        <begin position="65"/>
        <end position="142"/>
    </location>
</feature>
<keyword evidence="7" id="KW-1185">Reference proteome</keyword>
<dbReference type="AlphaFoldDB" id="A0AAD8DMY3"/>
<dbReference type="SUPFAM" id="SSF57903">
    <property type="entry name" value="FYVE/PHD zinc finger"/>
    <property type="match status" value="1"/>
</dbReference>
<organism evidence="6 7">
    <name type="scientific">Mythimna separata</name>
    <name type="common">Oriental armyworm</name>
    <name type="synonym">Pseudaletia separata</name>
    <dbReference type="NCBI Taxonomy" id="271217"/>
    <lineage>
        <taxon>Eukaryota</taxon>
        <taxon>Metazoa</taxon>
        <taxon>Ecdysozoa</taxon>
        <taxon>Arthropoda</taxon>
        <taxon>Hexapoda</taxon>
        <taxon>Insecta</taxon>
        <taxon>Pterygota</taxon>
        <taxon>Neoptera</taxon>
        <taxon>Endopterygota</taxon>
        <taxon>Lepidoptera</taxon>
        <taxon>Glossata</taxon>
        <taxon>Ditrysia</taxon>
        <taxon>Noctuoidea</taxon>
        <taxon>Noctuidae</taxon>
        <taxon>Noctuinae</taxon>
        <taxon>Hadenini</taxon>
        <taxon>Mythimna</taxon>
    </lineage>
</organism>
<dbReference type="PROSITE" id="PS51253">
    <property type="entry name" value="HTH_CENPB"/>
    <property type="match status" value="1"/>
</dbReference>
<feature type="region of interest" description="Disordered" evidence="4">
    <location>
        <begin position="495"/>
        <end position="582"/>
    </location>
</feature>
<dbReference type="PANTHER" id="PTHR19303:SF71">
    <property type="entry name" value="ZINC FINGER PHD-TYPE DOMAIN-CONTAINING PROTEIN"/>
    <property type="match status" value="1"/>
</dbReference>
<dbReference type="Gene3D" id="1.10.10.60">
    <property type="entry name" value="Homeodomain-like"/>
    <property type="match status" value="1"/>
</dbReference>
<comment type="subcellular location">
    <subcellularLocation>
        <location evidence="1">Nucleus</location>
    </subcellularLocation>
</comment>
<gene>
    <name evidence="6" type="ORF">PYW07_008198</name>
</gene>
<evidence type="ECO:0000256" key="3">
    <source>
        <dbReference type="ARBA" id="ARBA00023242"/>
    </source>
</evidence>
<evidence type="ECO:0000313" key="6">
    <source>
        <dbReference type="EMBL" id="KAJ8710956.1"/>
    </source>
</evidence>
<dbReference type="CDD" id="cd15517">
    <property type="entry name" value="PHD_TCF19_like"/>
    <property type="match status" value="1"/>
</dbReference>
<evidence type="ECO:0000256" key="2">
    <source>
        <dbReference type="ARBA" id="ARBA00023125"/>
    </source>
</evidence>
<dbReference type="InterPro" id="IPR004875">
    <property type="entry name" value="DDE_SF_endonuclease_dom"/>
</dbReference>
<keyword evidence="2" id="KW-0238">DNA-binding</keyword>
<evidence type="ECO:0000256" key="4">
    <source>
        <dbReference type="SAM" id="MobiDB-lite"/>
    </source>
</evidence>
<accession>A0AAD8DMY3</accession>
<dbReference type="Pfam" id="PF03184">
    <property type="entry name" value="DDE_1"/>
    <property type="match status" value="1"/>
</dbReference>
<dbReference type="InterPro" id="IPR007889">
    <property type="entry name" value="HTH_Psq"/>
</dbReference>
<protein>
    <recommendedName>
        <fullName evidence="5">HTH CENPB-type domain-containing protein</fullName>
    </recommendedName>
</protein>
<feature type="compositionally biased region" description="Low complexity" evidence="4">
    <location>
        <begin position="417"/>
        <end position="432"/>
    </location>
</feature>
<feature type="compositionally biased region" description="Acidic residues" evidence="4">
    <location>
        <begin position="562"/>
        <end position="576"/>
    </location>
</feature>
<evidence type="ECO:0000256" key="1">
    <source>
        <dbReference type="ARBA" id="ARBA00004123"/>
    </source>
</evidence>
<dbReference type="InterPro" id="IPR050863">
    <property type="entry name" value="CenT-Element_Derived"/>
</dbReference>
<dbReference type="GO" id="GO:0003677">
    <property type="term" value="F:DNA binding"/>
    <property type="evidence" value="ECO:0007669"/>
    <property type="project" value="UniProtKB-KW"/>
</dbReference>